<name>A0ABW2CD33_9ACTN</name>
<dbReference type="InterPro" id="IPR027417">
    <property type="entry name" value="P-loop_NTPase"/>
</dbReference>
<dbReference type="Pfam" id="PF13560">
    <property type="entry name" value="HTH_31"/>
    <property type="match status" value="1"/>
</dbReference>
<dbReference type="InterPro" id="IPR011990">
    <property type="entry name" value="TPR-like_helical_dom_sf"/>
</dbReference>
<keyword evidence="1" id="KW-0175">Coiled coil</keyword>
<dbReference type="Pfam" id="PF13374">
    <property type="entry name" value="TPR_10"/>
    <property type="match status" value="2"/>
</dbReference>
<dbReference type="SUPFAM" id="SSF48452">
    <property type="entry name" value="TPR-like"/>
    <property type="match status" value="1"/>
</dbReference>
<dbReference type="PANTHER" id="PTHR35205:SF1">
    <property type="entry name" value="ZU5 DOMAIN-CONTAINING PROTEIN"/>
    <property type="match status" value="1"/>
</dbReference>
<evidence type="ECO:0000256" key="1">
    <source>
        <dbReference type="SAM" id="Coils"/>
    </source>
</evidence>
<comment type="caution">
    <text evidence="3">The sequence shown here is derived from an EMBL/GenBank/DDBJ whole genome shotgun (WGS) entry which is preliminary data.</text>
</comment>
<sequence length="1139" mass="121353">MAGEGGAGWGPLRGEFAEMRYLAAELRSLADRHGRSPAALEALLPYSRSTLAERLSGASRPSWGFVERLVEICAGAAPDARDAALARLRALWEAADPARGGPGTAIVPERGGGAELVASLGEAAEARRHTAGVDLALTTNTKYLAGLSAALVQLNEIVMRLTGERDALQRRIAEQAMGRAMRQARLTEQELEDTQRRLEEAVGAQSETQDLLAEAMRQRAEAQRLKDAAFERLETAMRRIADLDGMAAAAQAARPDAPAATGEVRLVVDEDLSGVDELLRRAGEALHREADNLEHLGSAALSGEGITADGSARPARRPAPVRTPQAWRSVPPRNRRFTGRESVLAELRAGAGGGTVQVMTGITGVGKTQIAVEYAHRYQGEYDAVWWIPADQPVLVRSSLAALAPDLGLPPVSATGIEDSARDVLNALRLGEPFSRWLVVFDNAHDPQDLVGALPSGPGDVLVTSQDPTWRKIVDPVAVDVFTRAESVDFLRARVPRNVLGPADADLLAGTLGDLPLALEQMAALMAETGMELDQALGLLGERPHSVLEEGKPTEYPLPLTAAVQLSFMNLAAKTPDAAVLLRSLAFFGAAPIPIDMFDARGWLSAELSAALADRIQLSASIRWIVGFGLARLDPADRTLQVHPLTQAIVRENLDEQEREQRRHDAHLLLVAYASSDRDPLEGGRRAVALLPHLLASGAVDCQAPEARAYVLATARHLRARGDFRTAADLLEGFVDEWRDRLGPNDPDHLAAGSEYAEVLRRLGLFDAAHTRAEKTLGGTELPGSDAFTIGLLGAGSARSRDVADYTRAAERDADRLARAVAAFGKDDPLTRQVSLELALDVCLAGDHARAARLYGEAVRMEADLDTADVFRLMAARFGVVRTARLLGDFATAFDAGEDARVRATGLFGPDHPLVLGLSLELSVALRGLGRGPEALKAVRDAHARSLRRWGSEQPETLALAAALVNALGVNGETFEAMRLAQEAVPAHDIVYGPDHPYAHAFRSDLAVLHRAAGEPEAALALAAHALDGLERRLGGAHPATFAAAIGHDGALAARGRADEACERGRALLDELAPRFGADHPLALACAANLALDLSALGRHEEAEAVRDAAAPAYALRLGYADAVAYAAGRRVETLIDLP</sequence>
<dbReference type="Gene3D" id="3.40.50.300">
    <property type="entry name" value="P-loop containing nucleotide triphosphate hydrolases"/>
    <property type="match status" value="1"/>
</dbReference>
<feature type="region of interest" description="Disordered" evidence="2">
    <location>
        <begin position="301"/>
        <end position="325"/>
    </location>
</feature>
<dbReference type="Gene3D" id="1.25.40.10">
    <property type="entry name" value="Tetratricopeptide repeat domain"/>
    <property type="match status" value="2"/>
</dbReference>
<evidence type="ECO:0000313" key="3">
    <source>
        <dbReference type="EMBL" id="MFC6879100.1"/>
    </source>
</evidence>
<keyword evidence="4" id="KW-1185">Reference proteome</keyword>
<organism evidence="3 4">
    <name type="scientific">Actinomadura yumaensis</name>
    <dbReference type="NCBI Taxonomy" id="111807"/>
    <lineage>
        <taxon>Bacteria</taxon>
        <taxon>Bacillati</taxon>
        <taxon>Actinomycetota</taxon>
        <taxon>Actinomycetes</taxon>
        <taxon>Streptosporangiales</taxon>
        <taxon>Thermomonosporaceae</taxon>
        <taxon>Actinomadura</taxon>
    </lineage>
</organism>
<evidence type="ECO:0000313" key="4">
    <source>
        <dbReference type="Proteomes" id="UP001596380"/>
    </source>
</evidence>
<proteinExistence type="predicted"/>
<accession>A0ABW2CD33</accession>
<dbReference type="RefSeq" id="WP_378063062.1">
    <property type="nucleotide sequence ID" value="NZ_JBHSXS010000002.1"/>
</dbReference>
<dbReference type="NCBIfam" id="NF040586">
    <property type="entry name" value="FxSxx_TPR"/>
    <property type="match status" value="1"/>
</dbReference>
<feature type="coiled-coil region" evidence="1">
    <location>
        <begin position="151"/>
        <end position="239"/>
    </location>
</feature>
<dbReference type="Proteomes" id="UP001596380">
    <property type="component" value="Unassembled WGS sequence"/>
</dbReference>
<dbReference type="PANTHER" id="PTHR35205">
    <property type="entry name" value="NB-ARC AND TPR DOMAIN PROTEIN"/>
    <property type="match status" value="1"/>
</dbReference>
<evidence type="ECO:0000256" key="2">
    <source>
        <dbReference type="SAM" id="MobiDB-lite"/>
    </source>
</evidence>
<gene>
    <name evidence="3" type="primary">fxsT</name>
    <name evidence="3" type="ORF">ACFQKB_04900</name>
</gene>
<dbReference type="EMBL" id="JBHSXS010000002">
    <property type="protein sequence ID" value="MFC6879100.1"/>
    <property type="molecule type" value="Genomic_DNA"/>
</dbReference>
<dbReference type="SUPFAM" id="SSF52540">
    <property type="entry name" value="P-loop containing nucleoside triphosphate hydrolases"/>
    <property type="match status" value="1"/>
</dbReference>
<reference evidence="4" key="1">
    <citation type="journal article" date="2019" name="Int. J. Syst. Evol. Microbiol.">
        <title>The Global Catalogue of Microorganisms (GCM) 10K type strain sequencing project: providing services to taxonomists for standard genome sequencing and annotation.</title>
        <authorList>
            <consortium name="The Broad Institute Genomics Platform"/>
            <consortium name="The Broad Institute Genome Sequencing Center for Infectious Disease"/>
            <person name="Wu L."/>
            <person name="Ma J."/>
        </authorList>
    </citation>
    <scope>NUCLEOTIDE SEQUENCE [LARGE SCALE GENOMIC DNA]</scope>
    <source>
        <strain evidence="4">JCM 3369</strain>
    </source>
</reference>
<protein>
    <submittedName>
        <fullName evidence="3">FxSxx-COOH system tetratricopeptide repeat protein</fullName>
    </submittedName>
</protein>